<organism evidence="3">
    <name type="scientific">Salix viminalis</name>
    <name type="common">Common osier</name>
    <name type="synonym">Basket willow</name>
    <dbReference type="NCBI Taxonomy" id="40686"/>
    <lineage>
        <taxon>Eukaryota</taxon>
        <taxon>Viridiplantae</taxon>
        <taxon>Streptophyta</taxon>
        <taxon>Embryophyta</taxon>
        <taxon>Tracheophyta</taxon>
        <taxon>Spermatophyta</taxon>
        <taxon>Magnoliopsida</taxon>
        <taxon>eudicotyledons</taxon>
        <taxon>Gunneridae</taxon>
        <taxon>Pentapetalae</taxon>
        <taxon>rosids</taxon>
        <taxon>fabids</taxon>
        <taxon>Malpighiales</taxon>
        <taxon>Salicaceae</taxon>
        <taxon>Saliceae</taxon>
        <taxon>Salix</taxon>
    </lineage>
</organism>
<evidence type="ECO:0000256" key="1">
    <source>
        <dbReference type="SAM" id="MobiDB-lite"/>
    </source>
</evidence>
<feature type="domain" description="DUF7797" evidence="2">
    <location>
        <begin position="35"/>
        <end position="92"/>
    </location>
</feature>
<protein>
    <recommendedName>
        <fullName evidence="2">DUF7797 domain-containing protein</fullName>
    </recommendedName>
</protein>
<dbReference type="EMBL" id="CAADRP010001708">
    <property type="protein sequence ID" value="VFU49793.1"/>
    <property type="molecule type" value="Genomic_DNA"/>
</dbReference>
<dbReference type="PANTHER" id="PTHR47527:SF3">
    <property type="entry name" value="RING_FYVE_PHD ZINC FINGER SUPERFAMILY PROTEIN"/>
    <property type="match status" value="1"/>
</dbReference>
<dbReference type="Pfam" id="PF25073">
    <property type="entry name" value="DUF7797"/>
    <property type="match status" value="1"/>
</dbReference>
<feature type="region of interest" description="Disordered" evidence="1">
    <location>
        <begin position="1"/>
        <end position="34"/>
    </location>
</feature>
<dbReference type="AlphaFoldDB" id="A0A6N2M8H6"/>
<proteinExistence type="predicted"/>
<name>A0A6N2M8H6_SALVM</name>
<sequence length="245" mass="26445">MDLSPADNTNKSLPQSDGETDLVSEKRQMENVESKELAAKRAKIDVGEIRKVAEIVLVLSAMAGMRGGAKNPTEAEVKLMEEARAKLVEICQDLAPKDLVARDSIGTVIEDLGLNSKLKDQRLGFRGSRLSIKEKLSLSKRKMEESKKFAAPSATYTTQITQPSFSAMPESHGLSHAFRMLPSDKPTNTPVSSGVFSASLPGHVSAATPASATLQPFTTDVKVSTVSSGLTWKSIRKGFDFCSVF</sequence>
<feature type="compositionally biased region" description="Basic and acidic residues" evidence="1">
    <location>
        <begin position="23"/>
        <end position="34"/>
    </location>
</feature>
<evidence type="ECO:0000259" key="2">
    <source>
        <dbReference type="Pfam" id="PF25073"/>
    </source>
</evidence>
<dbReference type="PANTHER" id="PTHR47527">
    <property type="entry name" value="RING/FYVE/PHD ZINC FINGER SUPERFAMILY PROTEIN"/>
    <property type="match status" value="1"/>
</dbReference>
<gene>
    <name evidence="3" type="ORF">SVIM_LOCUS329163</name>
</gene>
<feature type="compositionally biased region" description="Polar residues" evidence="1">
    <location>
        <begin position="1"/>
        <end position="17"/>
    </location>
</feature>
<accession>A0A6N2M8H6</accession>
<reference evidence="3" key="1">
    <citation type="submission" date="2019-03" db="EMBL/GenBank/DDBJ databases">
        <authorList>
            <person name="Mank J."/>
            <person name="Almeida P."/>
        </authorList>
    </citation>
    <scope>NUCLEOTIDE SEQUENCE</scope>
    <source>
        <strain evidence="3">78183</strain>
    </source>
</reference>
<evidence type="ECO:0000313" key="3">
    <source>
        <dbReference type="EMBL" id="VFU49793.1"/>
    </source>
</evidence>
<dbReference type="InterPro" id="IPR056699">
    <property type="entry name" value="DUF7797"/>
</dbReference>